<dbReference type="Pfam" id="PF09643">
    <property type="entry name" value="YopX"/>
    <property type="match status" value="1"/>
</dbReference>
<dbReference type="InterPro" id="IPR019096">
    <property type="entry name" value="YopX_protein"/>
</dbReference>
<protein>
    <recommendedName>
        <fullName evidence="1">YopX protein domain-containing protein</fullName>
    </recommendedName>
</protein>
<sequence>MIKFRAWIETGNENDDYVEPMTIQQMIHSKESTFSLEQLNDLVDFEQFTGLTDANGKQIYEGDIVHVVTGDGYRRTGKVIFEQEQGCYMVDNGLDKYPFNRLGYERDTLEVLGNVHTNPELLEENR</sequence>
<dbReference type="Gene3D" id="2.30.30.290">
    <property type="entry name" value="YopX-like domains"/>
    <property type="match status" value="1"/>
</dbReference>
<evidence type="ECO:0000259" key="1">
    <source>
        <dbReference type="Pfam" id="PF09643"/>
    </source>
</evidence>
<reference evidence="2 3" key="1">
    <citation type="journal article" date="2013" name="PLoS ONE">
        <title>Lactobacillus paracasei comparative genomics: towards species pan-genome definition and exploitation of diversity.</title>
        <authorList>
            <person name="Smokvina T."/>
            <person name="Wels M."/>
            <person name="Polka J."/>
            <person name="Chervaux C."/>
            <person name="Brisse S."/>
            <person name="Boekhorst J."/>
            <person name="van Hylckama Vlieg J.E."/>
            <person name="Siezen R.J."/>
        </authorList>
    </citation>
    <scope>NUCLEOTIDE SEQUENCE [LARGE SCALE GENOMIC DNA]</scope>
    <source>
        <strain evidence="2 3">Lpp41</strain>
    </source>
</reference>
<dbReference type="Proteomes" id="UP000014244">
    <property type="component" value="Unassembled WGS sequence"/>
</dbReference>
<dbReference type="InterPro" id="IPR023385">
    <property type="entry name" value="YopX-like_C"/>
</dbReference>
<evidence type="ECO:0000313" key="2">
    <source>
        <dbReference type="EMBL" id="EPC70501.1"/>
    </source>
</evidence>
<comment type="caution">
    <text evidence="2">The sequence shown here is derived from an EMBL/GenBank/DDBJ whole genome shotgun (WGS) entry which is preliminary data.</text>
</comment>
<proteinExistence type="predicted"/>
<dbReference type="EMBL" id="ANKE01000684">
    <property type="protein sequence ID" value="EPC70501.1"/>
    <property type="molecule type" value="Genomic_DNA"/>
</dbReference>
<feature type="domain" description="YopX protein" evidence="1">
    <location>
        <begin position="3"/>
        <end position="123"/>
    </location>
</feature>
<accession>A0A829H570</accession>
<evidence type="ECO:0000313" key="3">
    <source>
        <dbReference type="Proteomes" id="UP000014244"/>
    </source>
</evidence>
<name>A0A829H570_LACPA</name>
<dbReference type="AlphaFoldDB" id="A0A829H570"/>
<gene>
    <name evidence="2" type="ORF">Lpp41_14378</name>
</gene>
<organism evidence="2 3">
    <name type="scientific">Lacticaseibacillus paracasei subsp. paracasei Lpp41</name>
    <dbReference type="NCBI Taxonomy" id="1256208"/>
    <lineage>
        <taxon>Bacteria</taxon>
        <taxon>Bacillati</taxon>
        <taxon>Bacillota</taxon>
        <taxon>Bacilli</taxon>
        <taxon>Lactobacillales</taxon>
        <taxon>Lactobacillaceae</taxon>
        <taxon>Lacticaseibacillus</taxon>
    </lineage>
</organism>
<dbReference type="SUPFAM" id="SSF159006">
    <property type="entry name" value="YopX-like"/>
    <property type="match status" value="1"/>
</dbReference>